<name>A0A7V8NL56_9BACT</name>
<evidence type="ECO:0008006" key="4">
    <source>
        <dbReference type="Google" id="ProtNLM"/>
    </source>
</evidence>
<protein>
    <recommendedName>
        <fullName evidence="4">Cyclic nucleotide-binding domain-containing protein</fullName>
    </recommendedName>
</protein>
<evidence type="ECO:0000313" key="3">
    <source>
        <dbReference type="Proteomes" id="UP000567293"/>
    </source>
</evidence>
<proteinExistence type="predicted"/>
<evidence type="ECO:0000256" key="1">
    <source>
        <dbReference type="SAM" id="SignalP"/>
    </source>
</evidence>
<gene>
    <name evidence="2" type="ORF">HRJ53_00175</name>
</gene>
<dbReference type="Proteomes" id="UP000567293">
    <property type="component" value="Unassembled WGS sequence"/>
</dbReference>
<keyword evidence="1" id="KW-0732">Signal</keyword>
<dbReference type="EMBL" id="JACDQQ010000018">
    <property type="protein sequence ID" value="MBA0083389.1"/>
    <property type="molecule type" value="Genomic_DNA"/>
</dbReference>
<dbReference type="AlphaFoldDB" id="A0A7V8NL56"/>
<accession>A0A7V8NL56</accession>
<feature type="chain" id="PRO_5031511913" description="Cyclic nucleotide-binding domain-containing protein" evidence="1">
    <location>
        <begin position="22"/>
        <end position="236"/>
    </location>
</feature>
<feature type="signal peptide" evidence="1">
    <location>
        <begin position="1"/>
        <end position="21"/>
    </location>
</feature>
<sequence>MRVGAGVVALWSLLMPAAAFATEQSPHELYDAINGLSVDPSQVYQLVPENRIALRRGDAVISLEEGTFAFFSPLDGRITGAVFSGRGHVLAVPRDPVEKQQMGRFLGSPVLDQAFGSAYLRFTDGTADELLSQFRRVNLASRTDTAFISQWGPTLARINENYTLRILIDFLSPDPRPAFFAWVDGVSTGPFDIVVDGRRDEQLLLGQAIKNASGTFYDTWTSHSLPDFPARPVAFR</sequence>
<evidence type="ECO:0000313" key="2">
    <source>
        <dbReference type="EMBL" id="MBA0083389.1"/>
    </source>
</evidence>
<reference evidence="2" key="1">
    <citation type="submission" date="2020-06" db="EMBL/GenBank/DDBJ databases">
        <title>Legume-microbial interactions unlock mineral nutrients during tropical forest succession.</title>
        <authorList>
            <person name="Epihov D.Z."/>
        </authorList>
    </citation>
    <scope>NUCLEOTIDE SEQUENCE [LARGE SCALE GENOMIC DNA]</scope>
    <source>
        <strain evidence="2">Pan2503</strain>
    </source>
</reference>
<feature type="non-terminal residue" evidence="2">
    <location>
        <position position="236"/>
    </location>
</feature>
<keyword evidence="3" id="KW-1185">Reference proteome</keyword>
<comment type="caution">
    <text evidence="2">The sequence shown here is derived from an EMBL/GenBank/DDBJ whole genome shotgun (WGS) entry which is preliminary data.</text>
</comment>
<organism evidence="2 3">
    <name type="scientific">Candidatus Acidiferrum panamense</name>
    <dbReference type="NCBI Taxonomy" id="2741543"/>
    <lineage>
        <taxon>Bacteria</taxon>
        <taxon>Pseudomonadati</taxon>
        <taxon>Acidobacteriota</taxon>
        <taxon>Terriglobia</taxon>
        <taxon>Candidatus Acidiferrales</taxon>
        <taxon>Candidatus Acidiferrum</taxon>
    </lineage>
</organism>